<dbReference type="EMBL" id="FRXN01000003">
    <property type="protein sequence ID" value="SHO63149.1"/>
    <property type="molecule type" value="Genomic_DNA"/>
</dbReference>
<evidence type="ECO:0000256" key="8">
    <source>
        <dbReference type="PIRSR" id="PIRSR000294-1"/>
    </source>
</evidence>
<keyword evidence="12" id="KW-1185">Reference proteome</keyword>
<evidence type="ECO:0000256" key="6">
    <source>
        <dbReference type="ARBA" id="ARBA00023002"/>
    </source>
</evidence>
<protein>
    <submittedName>
        <fullName evidence="11">Cytochrome c peroxidase</fullName>
    </submittedName>
</protein>
<feature type="binding site" description="covalent" evidence="8">
    <location>
        <position position="228"/>
    </location>
    <ligand>
        <name>heme c</name>
        <dbReference type="ChEBI" id="CHEBI:61717"/>
        <label>2</label>
    </ligand>
</feature>
<evidence type="ECO:0000256" key="7">
    <source>
        <dbReference type="ARBA" id="ARBA00023004"/>
    </source>
</evidence>
<dbReference type="InterPro" id="IPR004852">
    <property type="entry name" value="Di-haem_cyt_c_peroxidsae"/>
</dbReference>
<evidence type="ECO:0000256" key="1">
    <source>
        <dbReference type="ARBA" id="ARBA00004418"/>
    </source>
</evidence>
<dbReference type="InterPro" id="IPR009056">
    <property type="entry name" value="Cyt_c-like_dom"/>
</dbReference>
<dbReference type="STRING" id="1073327.SAMN04488108_2559"/>
<dbReference type="GO" id="GO:0042597">
    <property type="term" value="C:periplasmic space"/>
    <property type="evidence" value="ECO:0007669"/>
    <property type="project" value="UniProtKB-SubCell"/>
</dbReference>
<keyword evidence="5" id="KW-0574">Periplasm</keyword>
<dbReference type="GO" id="GO:0046872">
    <property type="term" value="F:metal ion binding"/>
    <property type="evidence" value="ECO:0007669"/>
    <property type="project" value="UniProtKB-KW"/>
</dbReference>
<name>A0A1M7ZEB4_9BACT</name>
<proteinExistence type="predicted"/>
<evidence type="ECO:0000313" key="12">
    <source>
        <dbReference type="Proteomes" id="UP000184609"/>
    </source>
</evidence>
<dbReference type="PROSITE" id="PS51007">
    <property type="entry name" value="CYTC"/>
    <property type="match status" value="1"/>
</dbReference>
<dbReference type="PIRSF" id="PIRSF000294">
    <property type="entry name" value="Cytochrome-c_peroxidase"/>
    <property type="match status" value="1"/>
</dbReference>
<dbReference type="Gene3D" id="1.10.760.10">
    <property type="entry name" value="Cytochrome c-like domain"/>
    <property type="match status" value="2"/>
</dbReference>
<feature type="binding site" description="axial binding residue" evidence="9">
    <location>
        <position position="229"/>
    </location>
    <ligand>
        <name>heme c</name>
        <dbReference type="ChEBI" id="CHEBI:61717"/>
        <label>2</label>
    </ligand>
    <ligandPart>
        <name>Fe</name>
        <dbReference type="ChEBI" id="CHEBI:18248"/>
    </ligandPart>
</feature>
<comment type="PTM">
    <text evidence="8">Binds 2 heme groups per subunit.</text>
</comment>
<evidence type="ECO:0000259" key="10">
    <source>
        <dbReference type="PROSITE" id="PS51007"/>
    </source>
</evidence>
<keyword evidence="3 9" id="KW-0479">Metal-binding</keyword>
<dbReference type="InterPro" id="IPR051395">
    <property type="entry name" value="Cytochrome_c_Peroxidase/MauG"/>
</dbReference>
<dbReference type="GO" id="GO:0004130">
    <property type="term" value="F:cytochrome-c peroxidase activity"/>
    <property type="evidence" value="ECO:0007669"/>
    <property type="project" value="TreeGrafter"/>
</dbReference>
<dbReference type="AlphaFoldDB" id="A0A1M7ZEB4"/>
<feature type="binding site" description="axial binding residue" evidence="9">
    <location>
        <position position="85"/>
    </location>
    <ligand>
        <name>heme c</name>
        <dbReference type="ChEBI" id="CHEBI:61717"/>
        <label>1</label>
    </ligand>
    <ligandPart>
        <name>Fe</name>
        <dbReference type="ChEBI" id="CHEBI:18248"/>
    </ligandPart>
</feature>
<comment type="cofactor">
    <cofactor evidence="8">
        <name>heme</name>
        <dbReference type="ChEBI" id="CHEBI:30413"/>
    </cofactor>
    <text evidence="8">Binds 2 heme groups.</text>
</comment>
<keyword evidence="6" id="KW-0560">Oxidoreductase</keyword>
<dbReference type="InterPro" id="IPR026259">
    <property type="entry name" value="MauG/Cytc_peroxidase"/>
</dbReference>
<dbReference type="GO" id="GO:0009055">
    <property type="term" value="F:electron transfer activity"/>
    <property type="evidence" value="ECO:0007669"/>
    <property type="project" value="InterPro"/>
</dbReference>
<evidence type="ECO:0000313" key="11">
    <source>
        <dbReference type="EMBL" id="SHO63149.1"/>
    </source>
</evidence>
<dbReference type="SUPFAM" id="SSF46626">
    <property type="entry name" value="Cytochrome c"/>
    <property type="match status" value="2"/>
</dbReference>
<feature type="binding site" description="covalent" evidence="8">
    <location>
        <position position="84"/>
    </location>
    <ligand>
        <name>heme c</name>
        <dbReference type="ChEBI" id="CHEBI:61717"/>
        <label>1</label>
    </ligand>
</feature>
<keyword evidence="2 8" id="KW-0349">Heme</keyword>
<dbReference type="OrthoDB" id="9805202at2"/>
<dbReference type="Proteomes" id="UP000184609">
    <property type="component" value="Unassembled WGS sequence"/>
</dbReference>
<evidence type="ECO:0000256" key="9">
    <source>
        <dbReference type="PIRSR" id="PIRSR000294-2"/>
    </source>
</evidence>
<keyword evidence="7 9" id="KW-0408">Iron</keyword>
<dbReference type="Pfam" id="PF03150">
    <property type="entry name" value="CCP_MauG"/>
    <property type="match status" value="1"/>
</dbReference>
<feature type="binding site" description="covalent" evidence="8">
    <location>
        <position position="225"/>
    </location>
    <ligand>
        <name>heme c</name>
        <dbReference type="ChEBI" id="CHEBI:61717"/>
        <label>2</label>
    </ligand>
</feature>
<feature type="domain" description="Cytochrome c" evidence="10">
    <location>
        <begin position="212"/>
        <end position="340"/>
    </location>
</feature>
<organism evidence="11 12">
    <name type="scientific">Algoriphagus zhangzhouensis</name>
    <dbReference type="NCBI Taxonomy" id="1073327"/>
    <lineage>
        <taxon>Bacteria</taxon>
        <taxon>Pseudomonadati</taxon>
        <taxon>Bacteroidota</taxon>
        <taxon>Cytophagia</taxon>
        <taxon>Cytophagales</taxon>
        <taxon>Cyclobacteriaceae</taxon>
        <taxon>Algoriphagus</taxon>
    </lineage>
</organism>
<evidence type="ECO:0000256" key="2">
    <source>
        <dbReference type="ARBA" id="ARBA00022617"/>
    </source>
</evidence>
<accession>A0A1M7ZEB4</accession>
<evidence type="ECO:0000256" key="3">
    <source>
        <dbReference type="ARBA" id="ARBA00022723"/>
    </source>
</evidence>
<dbReference type="RefSeq" id="WP_073572180.1">
    <property type="nucleotide sequence ID" value="NZ_FRXN01000003.1"/>
</dbReference>
<gene>
    <name evidence="11" type="ORF">SAMN04488108_2559</name>
</gene>
<dbReference type="PANTHER" id="PTHR30600:SF10">
    <property type="entry name" value="BLL6722 PROTEIN"/>
    <property type="match status" value="1"/>
</dbReference>
<comment type="subcellular location">
    <subcellularLocation>
        <location evidence="1">Periplasm</location>
    </subcellularLocation>
</comment>
<keyword evidence="4" id="KW-0732">Signal</keyword>
<evidence type="ECO:0000256" key="4">
    <source>
        <dbReference type="ARBA" id="ARBA00022729"/>
    </source>
</evidence>
<evidence type="ECO:0000256" key="5">
    <source>
        <dbReference type="ARBA" id="ARBA00022764"/>
    </source>
</evidence>
<sequence>MKKQAFILLLSISWIWACEDRGQQEPLAENAPELFVPSISKTLNVGSFPQPDRNPMSKEGVLLGKKLFFDTNLSSNGKVSCASCHQPQLAFTDAVPLADHGVTGIELDRHAPPLFNLAWNTTGLFWDGGAHDLESLNFGPLTHPNEMGADLTAVLLYLNQEEEYLNLFEKAFPATPIQSATMSRAIAQYTKTLISQTSRYDLWMNGEIEFNSLELKGYEIYQANCSSCHEEGLFTDLSYHNNGLDESYPDPIDKEGVFLGRFRISHDSLDLGAYKTPSLRNITLTAPYMHDGRFSNLDEVFNHYSSGIKQNSSLAPQLKDGIPLNKEEKEALITFLKTLQDDQFIQKHLQDNPDLP</sequence>
<dbReference type="PANTHER" id="PTHR30600">
    <property type="entry name" value="CYTOCHROME C PEROXIDASE-RELATED"/>
    <property type="match status" value="1"/>
</dbReference>
<feature type="binding site" description="covalent" evidence="8">
    <location>
        <position position="81"/>
    </location>
    <ligand>
        <name>heme c</name>
        <dbReference type="ChEBI" id="CHEBI:61717"/>
        <label>1</label>
    </ligand>
</feature>
<keyword evidence="11" id="KW-0575">Peroxidase</keyword>
<reference evidence="12" key="1">
    <citation type="submission" date="2016-12" db="EMBL/GenBank/DDBJ databases">
        <authorList>
            <person name="Varghese N."/>
            <person name="Submissions S."/>
        </authorList>
    </citation>
    <scope>NUCLEOTIDE SEQUENCE [LARGE SCALE GENOMIC DNA]</scope>
    <source>
        <strain evidence="12">DSM 25035</strain>
    </source>
</reference>
<dbReference type="InterPro" id="IPR036909">
    <property type="entry name" value="Cyt_c-like_dom_sf"/>
</dbReference>
<dbReference type="GO" id="GO:0020037">
    <property type="term" value="F:heme binding"/>
    <property type="evidence" value="ECO:0007669"/>
    <property type="project" value="InterPro"/>
</dbReference>